<evidence type="ECO:0000313" key="2">
    <source>
        <dbReference type="Proteomes" id="UP000245626"/>
    </source>
</evidence>
<dbReference type="Proteomes" id="UP000245626">
    <property type="component" value="Unassembled WGS sequence"/>
</dbReference>
<organism evidence="1 2">
    <name type="scientific">Violaceomyces palustris</name>
    <dbReference type="NCBI Taxonomy" id="1673888"/>
    <lineage>
        <taxon>Eukaryota</taxon>
        <taxon>Fungi</taxon>
        <taxon>Dikarya</taxon>
        <taxon>Basidiomycota</taxon>
        <taxon>Ustilaginomycotina</taxon>
        <taxon>Ustilaginomycetes</taxon>
        <taxon>Violaceomycetales</taxon>
        <taxon>Violaceomycetaceae</taxon>
        <taxon>Violaceomyces</taxon>
    </lineage>
</organism>
<proteinExistence type="predicted"/>
<gene>
    <name evidence="1" type="ORF">IE53DRAFT_180302</name>
</gene>
<accession>A0ACD0NSL9</accession>
<evidence type="ECO:0000313" key="1">
    <source>
        <dbReference type="EMBL" id="PWN48735.1"/>
    </source>
</evidence>
<keyword evidence="2" id="KW-1185">Reference proteome</keyword>
<name>A0ACD0NSL9_9BASI</name>
<sequence>MVDVIRWLRMTESIIVHLKMCRFPNPLICCSRLQCMNRWSERRTVLRLGRRRQDFRSSFKEPLDLERGSSLSPPIVCFGLRDRGKRHKDARLARPWILEVTPLTPLLSFPSAHLPARPLHPIHRAKLEIERAPPTTATTTRSFVLVLVTLPLASLPFLLRPPFPKKGDDKPVRKDSYAIQSPNHSPPPLPCGTFFFGHFCDVVRGRGVW</sequence>
<reference evidence="1 2" key="1">
    <citation type="journal article" date="2018" name="Mol. Biol. Evol.">
        <title>Broad Genomic Sampling Reveals a Smut Pathogenic Ancestry of the Fungal Clade Ustilaginomycotina.</title>
        <authorList>
            <person name="Kijpornyongpan T."/>
            <person name="Mondo S.J."/>
            <person name="Barry K."/>
            <person name="Sandor L."/>
            <person name="Lee J."/>
            <person name="Lipzen A."/>
            <person name="Pangilinan J."/>
            <person name="LaButti K."/>
            <person name="Hainaut M."/>
            <person name="Henrissat B."/>
            <person name="Grigoriev I.V."/>
            <person name="Spatafora J.W."/>
            <person name="Aime M.C."/>
        </authorList>
    </citation>
    <scope>NUCLEOTIDE SEQUENCE [LARGE SCALE GENOMIC DNA]</scope>
    <source>
        <strain evidence="1 2">SA 807</strain>
    </source>
</reference>
<protein>
    <submittedName>
        <fullName evidence="1">Uncharacterized protein</fullName>
    </submittedName>
</protein>
<dbReference type="EMBL" id="KZ820149">
    <property type="protein sequence ID" value="PWN48735.1"/>
    <property type="molecule type" value="Genomic_DNA"/>
</dbReference>